<dbReference type="PANTHER" id="PTHR45947:SF3">
    <property type="entry name" value="SULFOQUINOVOSYL TRANSFERASE SQD2"/>
    <property type="match status" value="1"/>
</dbReference>
<evidence type="ECO:0000313" key="7">
    <source>
        <dbReference type="Proteomes" id="UP001235064"/>
    </source>
</evidence>
<dbReference type="InterPro" id="IPR028098">
    <property type="entry name" value="Glyco_trans_4-like_N"/>
</dbReference>
<keyword evidence="7" id="KW-1185">Reference proteome</keyword>
<dbReference type="EMBL" id="JASXSZ010000001">
    <property type="protein sequence ID" value="MDL9978284.1"/>
    <property type="molecule type" value="Genomic_DNA"/>
</dbReference>
<dbReference type="Proteomes" id="UP001235064">
    <property type="component" value="Unassembled WGS sequence"/>
</dbReference>
<dbReference type="Gene3D" id="3.40.50.2000">
    <property type="entry name" value="Glycogen Phosphorylase B"/>
    <property type="match status" value="2"/>
</dbReference>
<organism evidence="6 7">
    <name type="scientific">Microbacterium candidum</name>
    <dbReference type="NCBI Taxonomy" id="3041922"/>
    <lineage>
        <taxon>Bacteria</taxon>
        <taxon>Bacillati</taxon>
        <taxon>Actinomycetota</taxon>
        <taxon>Actinomycetes</taxon>
        <taxon>Micrococcales</taxon>
        <taxon>Microbacteriaceae</taxon>
        <taxon>Microbacterium</taxon>
    </lineage>
</organism>
<evidence type="ECO:0000259" key="5">
    <source>
        <dbReference type="Pfam" id="PF13632"/>
    </source>
</evidence>
<dbReference type="PANTHER" id="PTHR45947">
    <property type="entry name" value="SULFOQUINOVOSYL TRANSFERASE SQD2"/>
    <property type="match status" value="1"/>
</dbReference>
<evidence type="ECO:0000256" key="3">
    <source>
        <dbReference type="ARBA" id="ARBA00022679"/>
    </source>
</evidence>
<gene>
    <name evidence="6" type="ORF">QSV35_02975</name>
</gene>
<dbReference type="SUPFAM" id="SSF53756">
    <property type="entry name" value="UDP-Glycosyltransferase/glycogen phosphorylase"/>
    <property type="match status" value="1"/>
</dbReference>
<name>A0ABT7MV06_9MICO</name>
<evidence type="ECO:0000256" key="2">
    <source>
        <dbReference type="ARBA" id="ARBA00022676"/>
    </source>
</evidence>
<dbReference type="RefSeq" id="WP_286286555.1">
    <property type="nucleotide sequence ID" value="NZ_JASXSZ010000001.1"/>
</dbReference>
<dbReference type="Pfam" id="PF13439">
    <property type="entry name" value="Glyco_transf_4"/>
    <property type="match status" value="1"/>
</dbReference>
<evidence type="ECO:0000313" key="6">
    <source>
        <dbReference type="EMBL" id="MDL9978284.1"/>
    </source>
</evidence>
<comment type="caution">
    <text evidence="6">The sequence shown here is derived from an EMBL/GenBank/DDBJ whole genome shotgun (WGS) entry which is preliminary data.</text>
</comment>
<dbReference type="Pfam" id="PF13632">
    <property type="entry name" value="Glyco_trans_2_3"/>
    <property type="match status" value="1"/>
</dbReference>
<proteinExistence type="predicted"/>
<protein>
    <recommendedName>
        <fullName evidence="1">D-inositol 3-phosphate glycosyltransferase</fullName>
    </recommendedName>
</protein>
<keyword evidence="3 6" id="KW-0808">Transferase</keyword>
<dbReference type="InterPro" id="IPR050194">
    <property type="entry name" value="Glycosyltransferase_grp1"/>
</dbReference>
<feature type="domain" description="Glycosyltransferase 2-like" evidence="5">
    <location>
        <begin position="453"/>
        <end position="579"/>
    </location>
</feature>
<dbReference type="GO" id="GO:0016757">
    <property type="term" value="F:glycosyltransferase activity"/>
    <property type="evidence" value="ECO:0007669"/>
    <property type="project" value="UniProtKB-KW"/>
</dbReference>
<accession>A0ABT7MV06</accession>
<keyword evidence="2 6" id="KW-0328">Glycosyltransferase</keyword>
<dbReference type="Gene3D" id="3.90.550.10">
    <property type="entry name" value="Spore Coat Polysaccharide Biosynthesis Protein SpsA, Chain A"/>
    <property type="match status" value="1"/>
</dbReference>
<feature type="domain" description="Glycosyltransferase subfamily 4-like N-terminal" evidence="4">
    <location>
        <begin position="20"/>
        <end position="172"/>
    </location>
</feature>
<sequence>MRVLRISHSAVVDAWRGRERALASRGVDVEVLCAERWVEGGVSVSPHPLPGERVTGVRTWGSHPALFVYDPRPVFRALRAGWDVVDVHEEPFALATAEIRFLRWLSGVRSPFVLYTAQNLDKRYPIPFRWLERSALRAASGVSACNTEAADIAERKGFAGRARVIPLGVDAAEFAPREAADSPDDRAGLTVGFVGRLVAEKGVLVLLDAVAGDERMRVRIAGDGPLAAALPAEIARRGLEGRVELLGALQPDDVPAFYRSLDVLAVPSLPTATWTEQFGRVAVEAMACGIPVVASDSGALPDVVGGAGIVVPRGDAPALRRGLLDAVSRSSELRAAGFVRAAECSWDAVAGDYLALYRSVMHEPAPSVAHASETEPRAVEIIVVAYGAPDLLRAALEPVRTLAVTVVDNSSLPEIADLCAELGVRYFDAGRNGGFAAGVNLGLANRLLPDADVLLLNPDARIAPDAIAALQAALHADPRLASVAPQQTDDGGHAARVEWPFPSPLNSWLEAAGLGRFEAGGTYVIGAVMLLRAEALEQVGGFDERFFLYAEETDWAYRAWRLGWRHGCAAGVAALHEGAGTSSDERVREAHFHASQERYHRKHFGPAGWSLARTAVWLGAMARSVLLPGERGRSARRRAALYRLGPVRVEARLSGR</sequence>
<dbReference type="InterPro" id="IPR029044">
    <property type="entry name" value="Nucleotide-diphossugar_trans"/>
</dbReference>
<evidence type="ECO:0000259" key="4">
    <source>
        <dbReference type="Pfam" id="PF13439"/>
    </source>
</evidence>
<dbReference type="Pfam" id="PF13692">
    <property type="entry name" value="Glyco_trans_1_4"/>
    <property type="match status" value="1"/>
</dbReference>
<reference evidence="6 7" key="1">
    <citation type="submission" date="2023-06" db="EMBL/GenBank/DDBJ databases">
        <title>Microbacterium sp. nov., isolated from a waste landfill.</title>
        <authorList>
            <person name="Wen W."/>
        </authorList>
    </citation>
    <scope>NUCLEOTIDE SEQUENCE [LARGE SCALE GENOMIC DNA]</scope>
    <source>
        <strain evidence="6 7">ASV49</strain>
    </source>
</reference>
<evidence type="ECO:0000256" key="1">
    <source>
        <dbReference type="ARBA" id="ARBA00021292"/>
    </source>
</evidence>
<dbReference type="SUPFAM" id="SSF53448">
    <property type="entry name" value="Nucleotide-diphospho-sugar transferases"/>
    <property type="match status" value="1"/>
</dbReference>
<dbReference type="InterPro" id="IPR001173">
    <property type="entry name" value="Glyco_trans_2-like"/>
</dbReference>